<comment type="caution">
    <text evidence="3">The sequence shown here is derived from an EMBL/GenBank/DDBJ whole genome shotgun (WGS) entry which is preliminary data.</text>
</comment>
<feature type="compositionally biased region" description="Basic and acidic residues" evidence="2">
    <location>
        <begin position="194"/>
        <end position="203"/>
    </location>
</feature>
<protein>
    <submittedName>
        <fullName evidence="3">Uncharacterized protein</fullName>
    </submittedName>
</protein>
<proteinExistence type="predicted"/>
<dbReference type="EMBL" id="JAPWTK010000014">
    <property type="protein sequence ID" value="KAJ8959048.1"/>
    <property type="molecule type" value="Genomic_DNA"/>
</dbReference>
<evidence type="ECO:0000313" key="3">
    <source>
        <dbReference type="EMBL" id="KAJ8959048.1"/>
    </source>
</evidence>
<evidence type="ECO:0000256" key="2">
    <source>
        <dbReference type="SAM" id="MobiDB-lite"/>
    </source>
</evidence>
<feature type="coiled-coil region" evidence="1">
    <location>
        <begin position="136"/>
        <end position="163"/>
    </location>
</feature>
<feature type="region of interest" description="Disordered" evidence="2">
    <location>
        <begin position="194"/>
        <end position="216"/>
    </location>
</feature>
<feature type="region of interest" description="Disordered" evidence="2">
    <location>
        <begin position="85"/>
        <end position="122"/>
    </location>
</feature>
<accession>A0AAV8Z6E6</accession>
<gene>
    <name evidence="3" type="ORF">NQ318_022303</name>
</gene>
<name>A0AAV8Z6E6_9CUCU</name>
<keyword evidence="4" id="KW-1185">Reference proteome</keyword>
<keyword evidence="1" id="KW-0175">Coiled coil</keyword>
<dbReference type="Proteomes" id="UP001162162">
    <property type="component" value="Unassembled WGS sequence"/>
</dbReference>
<dbReference type="AlphaFoldDB" id="A0AAV8Z6E6"/>
<evidence type="ECO:0000313" key="4">
    <source>
        <dbReference type="Proteomes" id="UP001162162"/>
    </source>
</evidence>
<sequence>MTGLEYSGDDPGCGKSQESEVYKYFLMSNMEPGLHLCIHAGSLWGSIQEDLKFIKSLNVDNKKLDESQLWTKLCMHSKAHHVDHEKRIDEKKRFSSHPKRLFSDTDTSVGANSPGRVALSSSDSNLHLDHKETFVYEFYQENKMEMKNTRKKLHKKLTQTKEDNAYHFEVGIGDSSSVSPRSNRDKRSVVFEDEKCQKTEPIKPSRAKPKHKSVVTVPSKKLLPSKASSSHHAQKPLVTDSVFERKFKTFVEKSLHTINDIRALLEIGIGPPDGDEDMSRRITRVKEFSNRFSRNCLYPLARQLNDLSGMSPEDVNVNQRLLSSYQTILNGLQAYLTHLPTSFGSCATDKLKTLLKHLLELCGIHTKLFRLPDENGCLDFINGGFYHFQTFKLNAELTLKKIEEHYNAISTHSMLKSANTTKVSLQRGGASKATLKNNAPNKNKIERRLSMYSMSACFRRDANWKKAVESLAKQKLNVKSRYKTSTFRHRPPLVKEPPILPIPSKFKLFCKKSSDMLRRTPVTTPVNEDTITTMVEMESEKDKLGRKEEDAKTHLHFAVNLSTGEIGWGWVSSWCEVRSRICARKGWLLLLFVGDMK</sequence>
<organism evidence="3 4">
    <name type="scientific">Aromia moschata</name>
    <dbReference type="NCBI Taxonomy" id="1265417"/>
    <lineage>
        <taxon>Eukaryota</taxon>
        <taxon>Metazoa</taxon>
        <taxon>Ecdysozoa</taxon>
        <taxon>Arthropoda</taxon>
        <taxon>Hexapoda</taxon>
        <taxon>Insecta</taxon>
        <taxon>Pterygota</taxon>
        <taxon>Neoptera</taxon>
        <taxon>Endopterygota</taxon>
        <taxon>Coleoptera</taxon>
        <taxon>Polyphaga</taxon>
        <taxon>Cucujiformia</taxon>
        <taxon>Chrysomeloidea</taxon>
        <taxon>Cerambycidae</taxon>
        <taxon>Cerambycinae</taxon>
        <taxon>Callichromatini</taxon>
        <taxon>Aromia</taxon>
    </lineage>
</organism>
<reference evidence="3" key="1">
    <citation type="journal article" date="2023" name="Insect Mol. Biol.">
        <title>Genome sequencing provides insights into the evolution of gene families encoding plant cell wall-degrading enzymes in longhorned beetles.</title>
        <authorList>
            <person name="Shin N.R."/>
            <person name="Okamura Y."/>
            <person name="Kirsch R."/>
            <person name="Pauchet Y."/>
        </authorList>
    </citation>
    <scope>NUCLEOTIDE SEQUENCE</scope>
    <source>
        <strain evidence="3">AMC_N1</strain>
    </source>
</reference>
<evidence type="ECO:0000256" key="1">
    <source>
        <dbReference type="SAM" id="Coils"/>
    </source>
</evidence>